<feature type="compositionally biased region" description="Basic and acidic residues" evidence="1">
    <location>
        <begin position="1"/>
        <end position="21"/>
    </location>
</feature>
<dbReference type="EMBL" id="JAGPNK010000003">
    <property type="protein sequence ID" value="KAH7324327.1"/>
    <property type="molecule type" value="Genomic_DNA"/>
</dbReference>
<dbReference type="OrthoDB" id="5097318at2759"/>
<name>A0A8K0SVU9_9HYPO</name>
<dbReference type="Proteomes" id="UP000813444">
    <property type="component" value="Unassembled WGS sequence"/>
</dbReference>
<comment type="caution">
    <text evidence="2">The sequence shown here is derived from an EMBL/GenBank/DDBJ whole genome shotgun (WGS) entry which is preliminary data.</text>
</comment>
<evidence type="ECO:0000313" key="3">
    <source>
        <dbReference type="Proteomes" id="UP000813444"/>
    </source>
</evidence>
<reference evidence="2" key="1">
    <citation type="journal article" date="2021" name="Nat. Commun.">
        <title>Genetic determinants of endophytism in the Arabidopsis root mycobiome.</title>
        <authorList>
            <person name="Mesny F."/>
            <person name="Miyauchi S."/>
            <person name="Thiergart T."/>
            <person name="Pickel B."/>
            <person name="Atanasova L."/>
            <person name="Karlsson M."/>
            <person name="Huettel B."/>
            <person name="Barry K.W."/>
            <person name="Haridas S."/>
            <person name="Chen C."/>
            <person name="Bauer D."/>
            <person name="Andreopoulos W."/>
            <person name="Pangilinan J."/>
            <person name="LaButti K."/>
            <person name="Riley R."/>
            <person name="Lipzen A."/>
            <person name="Clum A."/>
            <person name="Drula E."/>
            <person name="Henrissat B."/>
            <person name="Kohler A."/>
            <person name="Grigoriev I.V."/>
            <person name="Martin F.M."/>
            <person name="Hacquard S."/>
        </authorList>
    </citation>
    <scope>NUCLEOTIDE SEQUENCE</scope>
    <source>
        <strain evidence="2">MPI-CAGE-CH-0235</strain>
    </source>
</reference>
<accession>A0A8K0SVU9</accession>
<dbReference type="AlphaFoldDB" id="A0A8K0SVU9"/>
<evidence type="ECO:0000256" key="1">
    <source>
        <dbReference type="SAM" id="MobiDB-lite"/>
    </source>
</evidence>
<protein>
    <submittedName>
        <fullName evidence="2">Uncharacterized protein</fullName>
    </submittedName>
</protein>
<gene>
    <name evidence="2" type="ORF">B0I35DRAFT_475580</name>
</gene>
<sequence>MQPDQEAQKHSREDAPDERIAKAATPEEADDNRIWYEFRDLASESYRFEFMVILSMAPTTFIDQEYSPTGPYPTTLPNCGGNEKTVAMMYSMEDLHRAVLLFLAVQYRGGATYVPRAAKGPRGRRGG</sequence>
<organism evidence="2 3">
    <name type="scientific">Stachybotrys elegans</name>
    <dbReference type="NCBI Taxonomy" id="80388"/>
    <lineage>
        <taxon>Eukaryota</taxon>
        <taxon>Fungi</taxon>
        <taxon>Dikarya</taxon>
        <taxon>Ascomycota</taxon>
        <taxon>Pezizomycotina</taxon>
        <taxon>Sordariomycetes</taxon>
        <taxon>Hypocreomycetidae</taxon>
        <taxon>Hypocreales</taxon>
        <taxon>Stachybotryaceae</taxon>
        <taxon>Stachybotrys</taxon>
    </lineage>
</organism>
<keyword evidence="3" id="KW-1185">Reference proteome</keyword>
<proteinExistence type="predicted"/>
<feature type="region of interest" description="Disordered" evidence="1">
    <location>
        <begin position="1"/>
        <end position="26"/>
    </location>
</feature>
<evidence type="ECO:0000313" key="2">
    <source>
        <dbReference type="EMBL" id="KAH7324327.1"/>
    </source>
</evidence>